<dbReference type="PATRIC" id="fig|1303.77.peg.1280"/>
<dbReference type="AlphaFoldDB" id="A0A139P0D2"/>
<name>A0A139P0D2_STROR</name>
<dbReference type="Proteomes" id="UP000070497">
    <property type="component" value="Unassembled WGS sequence"/>
</dbReference>
<organism evidence="1 2">
    <name type="scientific">Streptococcus oralis</name>
    <dbReference type="NCBI Taxonomy" id="1303"/>
    <lineage>
        <taxon>Bacteria</taxon>
        <taxon>Bacillati</taxon>
        <taxon>Bacillota</taxon>
        <taxon>Bacilli</taxon>
        <taxon>Lactobacillales</taxon>
        <taxon>Streptococcaceae</taxon>
        <taxon>Streptococcus</taxon>
    </lineage>
</organism>
<accession>A0A139P0D2</accession>
<proteinExistence type="predicted"/>
<reference evidence="1 2" key="1">
    <citation type="submission" date="2016-01" db="EMBL/GenBank/DDBJ databases">
        <title>Highly variable Streptococcus oralis are common among viridans streptococci isolated from primates.</title>
        <authorList>
            <person name="Denapaite D."/>
            <person name="Rieger M."/>
            <person name="Koendgen S."/>
            <person name="Brueckner R."/>
            <person name="Ochigava I."/>
            <person name="Kappeler P."/>
            <person name="Maetz-Rensing K."/>
            <person name="Leendertz F."/>
            <person name="Hakenbeck R."/>
        </authorList>
    </citation>
    <scope>NUCLEOTIDE SEQUENCE [LARGE SCALE GENOMIC DNA]</scope>
    <source>
        <strain evidence="1 2">DD14</strain>
    </source>
</reference>
<protein>
    <submittedName>
        <fullName evidence="1">Uncharacterized protein</fullName>
    </submittedName>
</protein>
<comment type="caution">
    <text evidence="1">The sequence shown here is derived from an EMBL/GenBank/DDBJ whole genome shotgun (WGS) entry which is preliminary data.</text>
</comment>
<evidence type="ECO:0000313" key="1">
    <source>
        <dbReference type="EMBL" id="KXT81637.1"/>
    </source>
</evidence>
<sequence length="38" mass="4358">MVEISGNSALFHAVQILISIYSYYNQYLHIVNLFPLVS</sequence>
<evidence type="ECO:0000313" key="2">
    <source>
        <dbReference type="Proteomes" id="UP000070497"/>
    </source>
</evidence>
<dbReference type="EMBL" id="LQRI01000156">
    <property type="protein sequence ID" value="KXT81637.1"/>
    <property type="molecule type" value="Genomic_DNA"/>
</dbReference>
<gene>
    <name evidence="1" type="ORF">SORDD14_01142</name>
</gene>